<comment type="caution">
    <text evidence="4">The sequence shown here is derived from an EMBL/GenBank/DDBJ whole genome shotgun (WGS) entry which is preliminary data.</text>
</comment>
<feature type="chain" id="PRO_5039952377" description="GH18 domain-containing protein" evidence="2">
    <location>
        <begin position="18"/>
        <end position="488"/>
    </location>
</feature>
<name>A0A9J6DTX1_RHIMP</name>
<dbReference type="PANTHER" id="PTHR11177">
    <property type="entry name" value="CHITINASE"/>
    <property type="match status" value="1"/>
</dbReference>
<gene>
    <name evidence="4" type="ORF">HPB51_007966</name>
</gene>
<feature type="domain" description="GH18" evidence="3">
    <location>
        <begin position="73"/>
        <end position="288"/>
    </location>
</feature>
<organism evidence="4 5">
    <name type="scientific">Rhipicephalus microplus</name>
    <name type="common">Cattle tick</name>
    <name type="synonym">Boophilus microplus</name>
    <dbReference type="NCBI Taxonomy" id="6941"/>
    <lineage>
        <taxon>Eukaryota</taxon>
        <taxon>Metazoa</taxon>
        <taxon>Ecdysozoa</taxon>
        <taxon>Arthropoda</taxon>
        <taxon>Chelicerata</taxon>
        <taxon>Arachnida</taxon>
        <taxon>Acari</taxon>
        <taxon>Parasitiformes</taxon>
        <taxon>Ixodida</taxon>
        <taxon>Ixodoidea</taxon>
        <taxon>Ixodidae</taxon>
        <taxon>Rhipicephalinae</taxon>
        <taxon>Rhipicephalus</taxon>
        <taxon>Boophilus</taxon>
    </lineage>
</organism>
<evidence type="ECO:0000313" key="5">
    <source>
        <dbReference type="Proteomes" id="UP000821866"/>
    </source>
</evidence>
<evidence type="ECO:0000313" key="4">
    <source>
        <dbReference type="EMBL" id="KAH8025444.1"/>
    </source>
</evidence>
<dbReference type="GO" id="GO:0008061">
    <property type="term" value="F:chitin binding"/>
    <property type="evidence" value="ECO:0007669"/>
    <property type="project" value="TreeGrafter"/>
</dbReference>
<evidence type="ECO:0000256" key="2">
    <source>
        <dbReference type="SAM" id="SignalP"/>
    </source>
</evidence>
<reference evidence="4" key="2">
    <citation type="submission" date="2021-09" db="EMBL/GenBank/DDBJ databases">
        <authorList>
            <person name="Jia N."/>
            <person name="Wang J."/>
            <person name="Shi W."/>
            <person name="Du L."/>
            <person name="Sun Y."/>
            <person name="Zhan W."/>
            <person name="Jiang J."/>
            <person name="Wang Q."/>
            <person name="Zhang B."/>
            <person name="Ji P."/>
            <person name="Sakyi L.B."/>
            <person name="Cui X."/>
            <person name="Yuan T."/>
            <person name="Jiang B."/>
            <person name="Yang W."/>
            <person name="Lam T.T.-Y."/>
            <person name="Chang Q."/>
            <person name="Ding S."/>
            <person name="Wang X."/>
            <person name="Zhu J."/>
            <person name="Ruan X."/>
            <person name="Zhao L."/>
            <person name="Wei J."/>
            <person name="Que T."/>
            <person name="Du C."/>
            <person name="Cheng J."/>
            <person name="Dai P."/>
            <person name="Han X."/>
            <person name="Huang E."/>
            <person name="Gao Y."/>
            <person name="Liu J."/>
            <person name="Shao H."/>
            <person name="Ye R."/>
            <person name="Li L."/>
            <person name="Wei W."/>
            <person name="Wang X."/>
            <person name="Wang C."/>
            <person name="Huo Q."/>
            <person name="Li W."/>
            <person name="Guo W."/>
            <person name="Chen H."/>
            <person name="Chen S."/>
            <person name="Zhou L."/>
            <person name="Zhou L."/>
            <person name="Ni X."/>
            <person name="Tian J."/>
            <person name="Zhou Y."/>
            <person name="Sheng Y."/>
            <person name="Liu T."/>
            <person name="Pan Y."/>
            <person name="Xia L."/>
            <person name="Li J."/>
            <person name="Zhao F."/>
            <person name="Cao W."/>
        </authorList>
    </citation>
    <scope>NUCLEOTIDE SEQUENCE</scope>
    <source>
        <strain evidence="4">Rmic-2018</strain>
        <tissue evidence="4">Larvae</tissue>
    </source>
</reference>
<accession>A0A9J6DTX1</accession>
<dbReference type="Pfam" id="PF00704">
    <property type="entry name" value="Glyco_hydro_18"/>
    <property type="match status" value="1"/>
</dbReference>
<dbReference type="EMBL" id="JABSTU010000007">
    <property type="protein sequence ID" value="KAH8025444.1"/>
    <property type="molecule type" value="Genomic_DNA"/>
</dbReference>
<proteinExistence type="predicted"/>
<dbReference type="AlphaFoldDB" id="A0A9J6DTX1"/>
<dbReference type="GO" id="GO:0004568">
    <property type="term" value="F:chitinase activity"/>
    <property type="evidence" value="ECO:0007669"/>
    <property type="project" value="TreeGrafter"/>
</dbReference>
<keyword evidence="5" id="KW-1185">Reference proteome</keyword>
<evidence type="ECO:0000259" key="3">
    <source>
        <dbReference type="Pfam" id="PF00704"/>
    </source>
</evidence>
<dbReference type="PANTHER" id="PTHR11177:SF317">
    <property type="entry name" value="CHITINASE 12-RELATED"/>
    <property type="match status" value="1"/>
</dbReference>
<evidence type="ECO:0000256" key="1">
    <source>
        <dbReference type="SAM" id="MobiDB-lite"/>
    </source>
</evidence>
<dbReference type="GO" id="GO:0005576">
    <property type="term" value="C:extracellular region"/>
    <property type="evidence" value="ECO:0007669"/>
    <property type="project" value="TreeGrafter"/>
</dbReference>
<dbReference type="VEuPathDB" id="VectorBase:LOC119165246"/>
<dbReference type="InterPro" id="IPR050314">
    <property type="entry name" value="Glycosyl_Hydrlase_18"/>
</dbReference>
<dbReference type="GO" id="GO:0006032">
    <property type="term" value="P:chitin catabolic process"/>
    <property type="evidence" value="ECO:0007669"/>
    <property type="project" value="TreeGrafter"/>
</dbReference>
<dbReference type="SUPFAM" id="SSF51445">
    <property type="entry name" value="(Trans)glycosidases"/>
    <property type="match status" value="1"/>
</dbReference>
<dbReference type="InterPro" id="IPR017853">
    <property type="entry name" value="GH"/>
</dbReference>
<dbReference type="Proteomes" id="UP000821866">
    <property type="component" value="Unassembled WGS sequence"/>
</dbReference>
<dbReference type="InterPro" id="IPR001223">
    <property type="entry name" value="Glyco_hydro18_cat"/>
</dbReference>
<sequence>MATLPTIFFTFATPSTADPWAGVPHQCFDSHTINNNISRLKVPSYKPFGRQTTEKIFCLYNNSRFLRGHLYDFVPENLPLDYCSYVVYWSVAVVNASVSSRAERFDATYGLRRLRLVLQKHQLAQKVGILVALGGYPADSVHFSRLGRDAPAMGRFVSNVVQTIHALRLDGLTIHWVASRLSCQNTDDERTMSTLVGKLTEAYWLNGWTRPSKLISAILPASQRFLTGTAASIVNQLDFAFFETHLIRPPAATLRLCFDLSFAALSFLQDMSRIAQSNEKICAGISMTPWVLDLRNGSKLADDASRYAAIPGTVSLFEICTVTTLCLDASEPLCNVVRIPITVSSFSSSAATSMASSSTTDMTPSTTPDMNSTTDANSTIDTMIDANATVSDDTTMDTSSTVSVSATTSARSYEPGAIVFHNEVTLAQMFYHGISGMGNFCVLLYDLDMDNYDSPCPATGTERVALTQLDAAISIPPFDSLKVAFPPC</sequence>
<dbReference type="GO" id="GO:0005975">
    <property type="term" value="P:carbohydrate metabolic process"/>
    <property type="evidence" value="ECO:0007669"/>
    <property type="project" value="InterPro"/>
</dbReference>
<feature type="compositionally biased region" description="Low complexity" evidence="1">
    <location>
        <begin position="355"/>
        <end position="370"/>
    </location>
</feature>
<dbReference type="Gene3D" id="3.20.20.80">
    <property type="entry name" value="Glycosidases"/>
    <property type="match status" value="1"/>
</dbReference>
<protein>
    <recommendedName>
        <fullName evidence="3">GH18 domain-containing protein</fullName>
    </recommendedName>
</protein>
<keyword evidence="2" id="KW-0732">Signal</keyword>
<reference evidence="4" key="1">
    <citation type="journal article" date="2020" name="Cell">
        <title>Large-Scale Comparative Analyses of Tick Genomes Elucidate Their Genetic Diversity and Vector Capacities.</title>
        <authorList>
            <consortium name="Tick Genome and Microbiome Consortium (TIGMIC)"/>
            <person name="Jia N."/>
            <person name="Wang J."/>
            <person name="Shi W."/>
            <person name="Du L."/>
            <person name="Sun Y."/>
            <person name="Zhan W."/>
            <person name="Jiang J.F."/>
            <person name="Wang Q."/>
            <person name="Zhang B."/>
            <person name="Ji P."/>
            <person name="Bell-Sakyi L."/>
            <person name="Cui X.M."/>
            <person name="Yuan T.T."/>
            <person name="Jiang B.G."/>
            <person name="Yang W.F."/>
            <person name="Lam T.T."/>
            <person name="Chang Q.C."/>
            <person name="Ding S.J."/>
            <person name="Wang X.J."/>
            <person name="Zhu J.G."/>
            <person name="Ruan X.D."/>
            <person name="Zhao L."/>
            <person name="Wei J.T."/>
            <person name="Ye R.Z."/>
            <person name="Que T.C."/>
            <person name="Du C.H."/>
            <person name="Zhou Y.H."/>
            <person name="Cheng J.X."/>
            <person name="Dai P.F."/>
            <person name="Guo W.B."/>
            <person name="Han X.H."/>
            <person name="Huang E.J."/>
            <person name="Li L.F."/>
            <person name="Wei W."/>
            <person name="Gao Y.C."/>
            <person name="Liu J.Z."/>
            <person name="Shao H.Z."/>
            <person name="Wang X."/>
            <person name="Wang C.C."/>
            <person name="Yang T.C."/>
            <person name="Huo Q.B."/>
            <person name="Li W."/>
            <person name="Chen H.Y."/>
            <person name="Chen S.E."/>
            <person name="Zhou L.G."/>
            <person name="Ni X.B."/>
            <person name="Tian J.H."/>
            <person name="Sheng Y."/>
            <person name="Liu T."/>
            <person name="Pan Y.S."/>
            <person name="Xia L.Y."/>
            <person name="Li J."/>
            <person name="Zhao F."/>
            <person name="Cao W.C."/>
        </authorList>
    </citation>
    <scope>NUCLEOTIDE SEQUENCE</scope>
    <source>
        <strain evidence="4">Rmic-2018</strain>
    </source>
</reference>
<feature type="region of interest" description="Disordered" evidence="1">
    <location>
        <begin position="355"/>
        <end position="374"/>
    </location>
</feature>
<feature type="signal peptide" evidence="2">
    <location>
        <begin position="1"/>
        <end position="17"/>
    </location>
</feature>